<keyword evidence="6" id="KW-1185">Reference proteome</keyword>
<keyword evidence="1" id="KW-0175">Coiled coil</keyword>
<feature type="compositionally biased region" description="Basic residues" evidence="2">
    <location>
        <begin position="107"/>
        <end position="117"/>
    </location>
</feature>
<dbReference type="InterPro" id="IPR056515">
    <property type="entry name" value="INO80E_N"/>
</dbReference>
<accession>A0A077ZKU7</accession>
<keyword evidence="3" id="KW-0472">Membrane</keyword>
<feature type="coiled-coil region" evidence="1">
    <location>
        <begin position="34"/>
        <end position="61"/>
    </location>
</feature>
<dbReference type="GO" id="GO:0006338">
    <property type="term" value="P:chromatin remodeling"/>
    <property type="evidence" value="ECO:0007669"/>
    <property type="project" value="InterPro"/>
</dbReference>
<dbReference type="PANTHER" id="PTHR21812">
    <property type="entry name" value="INO80 COMPLEX SUBUNIT E"/>
    <property type="match status" value="1"/>
</dbReference>
<proteinExistence type="predicted"/>
<evidence type="ECO:0000256" key="2">
    <source>
        <dbReference type="SAM" id="MobiDB-lite"/>
    </source>
</evidence>
<dbReference type="AlphaFoldDB" id="A0A077ZKU7"/>
<name>A0A077ZKU7_TRITR</name>
<keyword evidence="3" id="KW-0812">Transmembrane</keyword>
<feature type="compositionally biased region" description="Polar residues" evidence="2">
    <location>
        <begin position="1"/>
        <end position="14"/>
    </location>
</feature>
<evidence type="ECO:0000313" key="6">
    <source>
        <dbReference type="Proteomes" id="UP000030665"/>
    </source>
</evidence>
<reference evidence="5" key="1">
    <citation type="submission" date="2014-01" db="EMBL/GenBank/DDBJ databases">
        <authorList>
            <person name="Aslett M."/>
        </authorList>
    </citation>
    <scope>NUCLEOTIDE SEQUENCE</scope>
</reference>
<gene>
    <name evidence="5" type="ORF">TTRE_0000870101</name>
</gene>
<dbReference type="GO" id="GO:0031011">
    <property type="term" value="C:Ino80 complex"/>
    <property type="evidence" value="ECO:0007669"/>
    <property type="project" value="InterPro"/>
</dbReference>
<sequence>MAETSSGSMNQSDVSAPAAPMTNKEKYRELKKRFKFLVYENEFYQEELRNLQRKLMKLSRDRKYDFTPLWACELIFLLFLLSFLLDRLLMFQRPSDSSDESDSAVPKKVKRTRTRKRDPKETGTVLTANCRKARKSLTRDTPAELPNTTKEGSSESQKEGTLPNSNTLPPTQSLIGSEQ</sequence>
<feature type="compositionally biased region" description="Polar residues" evidence="2">
    <location>
        <begin position="162"/>
        <end position="179"/>
    </location>
</feature>
<evidence type="ECO:0000256" key="1">
    <source>
        <dbReference type="SAM" id="Coils"/>
    </source>
</evidence>
<dbReference type="STRING" id="36087.A0A077ZKU7"/>
<dbReference type="InterPro" id="IPR026678">
    <property type="entry name" value="INO80E"/>
</dbReference>
<feature type="transmembrane region" description="Helical" evidence="3">
    <location>
        <begin position="66"/>
        <end position="85"/>
    </location>
</feature>
<evidence type="ECO:0000313" key="5">
    <source>
        <dbReference type="EMBL" id="CDW60333.1"/>
    </source>
</evidence>
<reference evidence="5" key="2">
    <citation type="submission" date="2014-03" db="EMBL/GenBank/DDBJ databases">
        <title>The whipworm genome and dual-species transcriptomics of an intimate host-pathogen interaction.</title>
        <authorList>
            <person name="Foth B.J."/>
            <person name="Tsai I.J."/>
            <person name="Reid A.J."/>
            <person name="Bancroft A.J."/>
            <person name="Nichol S."/>
            <person name="Tracey A."/>
            <person name="Holroyd N."/>
            <person name="Cotton J.A."/>
            <person name="Stanley E.J."/>
            <person name="Zarowiecki M."/>
            <person name="Liu J.Z."/>
            <person name="Huckvale T."/>
            <person name="Cooper P.J."/>
            <person name="Grencis R.K."/>
            <person name="Berriman M."/>
        </authorList>
    </citation>
    <scope>NUCLEOTIDE SEQUENCE [LARGE SCALE GENOMIC DNA]</scope>
</reference>
<feature type="region of interest" description="Disordered" evidence="2">
    <location>
        <begin position="1"/>
        <end position="21"/>
    </location>
</feature>
<protein>
    <recommendedName>
        <fullName evidence="4">INO80 complex subunit E N-terminal domain-containing protein</fullName>
    </recommendedName>
</protein>
<organism evidence="5 6">
    <name type="scientific">Trichuris trichiura</name>
    <name type="common">Whipworm</name>
    <name type="synonym">Trichocephalus trichiurus</name>
    <dbReference type="NCBI Taxonomy" id="36087"/>
    <lineage>
        <taxon>Eukaryota</taxon>
        <taxon>Metazoa</taxon>
        <taxon>Ecdysozoa</taxon>
        <taxon>Nematoda</taxon>
        <taxon>Enoplea</taxon>
        <taxon>Dorylaimia</taxon>
        <taxon>Trichinellida</taxon>
        <taxon>Trichuridae</taxon>
        <taxon>Trichuris</taxon>
    </lineage>
</organism>
<feature type="domain" description="INO80 complex subunit E N-terminal" evidence="4">
    <location>
        <begin position="24"/>
        <end position="64"/>
    </location>
</feature>
<evidence type="ECO:0000256" key="3">
    <source>
        <dbReference type="SAM" id="Phobius"/>
    </source>
</evidence>
<dbReference type="Pfam" id="PF24237">
    <property type="entry name" value="INO80E"/>
    <property type="match status" value="1"/>
</dbReference>
<feature type="region of interest" description="Disordered" evidence="2">
    <location>
        <begin position="94"/>
        <end position="179"/>
    </location>
</feature>
<dbReference type="PANTHER" id="PTHR21812:SF1">
    <property type="entry name" value="INO80 COMPLEX SUBUNIT E"/>
    <property type="match status" value="1"/>
</dbReference>
<dbReference type="EMBL" id="HG807021">
    <property type="protein sequence ID" value="CDW60333.1"/>
    <property type="molecule type" value="Genomic_DNA"/>
</dbReference>
<dbReference type="OrthoDB" id="5977486at2759"/>
<dbReference type="Proteomes" id="UP000030665">
    <property type="component" value="Unassembled WGS sequence"/>
</dbReference>
<keyword evidence="3" id="KW-1133">Transmembrane helix</keyword>
<evidence type="ECO:0000259" key="4">
    <source>
        <dbReference type="Pfam" id="PF24237"/>
    </source>
</evidence>